<dbReference type="InterPro" id="IPR002999">
    <property type="entry name" value="Tudor"/>
</dbReference>
<evidence type="ECO:0008006" key="11">
    <source>
        <dbReference type="Google" id="ProtNLM"/>
    </source>
</evidence>
<dbReference type="GO" id="GO:0008270">
    <property type="term" value="F:zinc ion binding"/>
    <property type="evidence" value="ECO:0007669"/>
    <property type="project" value="UniProtKB-KW"/>
</dbReference>
<accession>A0A315VM43</accession>
<dbReference type="InterPro" id="IPR017907">
    <property type="entry name" value="Znf_RING_CS"/>
</dbReference>
<feature type="domain" description="RING-type" evidence="7">
    <location>
        <begin position="12"/>
        <end position="60"/>
    </location>
</feature>
<evidence type="ECO:0000256" key="6">
    <source>
        <dbReference type="SAM" id="MobiDB-lite"/>
    </source>
</evidence>
<dbReference type="InterPro" id="IPR001841">
    <property type="entry name" value="Znf_RING"/>
</dbReference>
<dbReference type="SMART" id="SM00184">
    <property type="entry name" value="RING"/>
    <property type="match status" value="1"/>
</dbReference>
<dbReference type="Proteomes" id="UP000250572">
    <property type="component" value="Unassembled WGS sequence"/>
</dbReference>
<dbReference type="Pfam" id="PF00567">
    <property type="entry name" value="TUDOR"/>
    <property type="match status" value="4"/>
</dbReference>
<evidence type="ECO:0000259" key="8">
    <source>
        <dbReference type="PROSITE" id="PS50304"/>
    </source>
</evidence>
<dbReference type="SMART" id="SM00333">
    <property type="entry name" value="TUDOR"/>
    <property type="match status" value="4"/>
</dbReference>
<dbReference type="InterPro" id="IPR013083">
    <property type="entry name" value="Znf_RING/FYVE/PHD"/>
</dbReference>
<feature type="domain" description="Tudor" evidence="8">
    <location>
        <begin position="1463"/>
        <end position="1523"/>
    </location>
</feature>
<dbReference type="PROSITE" id="PS50089">
    <property type="entry name" value="ZF_RING_2"/>
    <property type="match status" value="1"/>
</dbReference>
<reference evidence="9 10" key="1">
    <citation type="journal article" date="2018" name="G3 (Bethesda)">
        <title>A High-Quality Reference Genome for the Invasive Mosquitofish Gambusia affinis Using a Chicago Library.</title>
        <authorList>
            <person name="Hoffberg S.L."/>
            <person name="Troendle N.J."/>
            <person name="Glenn T.C."/>
            <person name="Mahmud O."/>
            <person name="Louha S."/>
            <person name="Chalopin D."/>
            <person name="Bennetzen J.L."/>
            <person name="Mauricio R."/>
        </authorList>
    </citation>
    <scope>NUCLEOTIDE SEQUENCE [LARGE SCALE GENOMIC DNA]</scope>
    <source>
        <strain evidence="9">NE01/NJP1002.9</strain>
        <tissue evidence="9">Muscle</tissue>
    </source>
</reference>
<evidence type="ECO:0000256" key="3">
    <source>
        <dbReference type="ARBA" id="ARBA00022833"/>
    </source>
</evidence>
<evidence type="ECO:0000256" key="1">
    <source>
        <dbReference type="ARBA" id="ARBA00022723"/>
    </source>
</evidence>
<comment type="caution">
    <text evidence="9">The sequence shown here is derived from an EMBL/GenBank/DDBJ whole genome shotgun (WGS) entry which is preliminary data.</text>
</comment>
<protein>
    <recommendedName>
        <fullName evidence="11">RING finger protein 17</fullName>
    </recommendedName>
</protein>
<dbReference type="SUPFAM" id="SSF57850">
    <property type="entry name" value="RING/U-box"/>
    <property type="match status" value="1"/>
</dbReference>
<dbReference type="EMBL" id="NHOQ01001524">
    <property type="protein sequence ID" value="PWA24076.1"/>
    <property type="molecule type" value="Genomic_DNA"/>
</dbReference>
<evidence type="ECO:0000256" key="2">
    <source>
        <dbReference type="ARBA" id="ARBA00022771"/>
    </source>
</evidence>
<feature type="domain" description="Tudor" evidence="8">
    <location>
        <begin position="1231"/>
        <end position="1288"/>
    </location>
</feature>
<keyword evidence="5" id="KW-0175">Coiled coil</keyword>
<evidence type="ECO:0000256" key="4">
    <source>
        <dbReference type="PROSITE-ProRule" id="PRU00175"/>
    </source>
</evidence>
<feature type="region of interest" description="Disordered" evidence="6">
    <location>
        <begin position="304"/>
        <end position="346"/>
    </location>
</feature>
<feature type="compositionally biased region" description="Basic and acidic residues" evidence="6">
    <location>
        <begin position="330"/>
        <end position="340"/>
    </location>
</feature>
<keyword evidence="1" id="KW-0479">Metal-binding</keyword>
<gene>
    <name evidence="9" type="ORF">CCH79_00018766</name>
</gene>
<proteinExistence type="predicted"/>
<dbReference type="PANTHER" id="PTHR16442:SF1">
    <property type="entry name" value="RING FINGER PROTEIN 17"/>
    <property type="match status" value="1"/>
</dbReference>
<dbReference type="Gene3D" id="2.30.30.140">
    <property type="match status" value="4"/>
</dbReference>
<dbReference type="PROSITE" id="PS00518">
    <property type="entry name" value="ZF_RING_1"/>
    <property type="match status" value="1"/>
</dbReference>
<dbReference type="PANTHER" id="PTHR16442">
    <property type="entry name" value="RING FINGER PROTEIN 17"/>
    <property type="match status" value="1"/>
</dbReference>
<dbReference type="PROSITE" id="PS50304">
    <property type="entry name" value="TUDOR"/>
    <property type="match status" value="4"/>
</dbReference>
<feature type="region of interest" description="Disordered" evidence="6">
    <location>
        <begin position="1110"/>
        <end position="1160"/>
    </location>
</feature>
<dbReference type="Gene3D" id="3.30.40.10">
    <property type="entry name" value="Zinc/RING finger domain, C3HC4 (zinc finger)"/>
    <property type="match status" value="1"/>
</dbReference>
<evidence type="ECO:0000256" key="5">
    <source>
        <dbReference type="SAM" id="Coils"/>
    </source>
</evidence>
<dbReference type="SUPFAM" id="SSF63748">
    <property type="entry name" value="Tudor/PWWP/MBT"/>
    <property type="match status" value="5"/>
</dbReference>
<feature type="domain" description="Tudor" evidence="8">
    <location>
        <begin position="710"/>
        <end position="768"/>
    </location>
</feature>
<dbReference type="Gene3D" id="2.40.50.90">
    <property type="match status" value="4"/>
</dbReference>
<evidence type="ECO:0000313" key="10">
    <source>
        <dbReference type="Proteomes" id="UP000250572"/>
    </source>
</evidence>
<feature type="domain" description="Tudor" evidence="8">
    <location>
        <begin position="971"/>
        <end position="1029"/>
    </location>
</feature>
<organism evidence="9 10">
    <name type="scientific">Gambusia affinis</name>
    <name type="common">Western mosquitofish</name>
    <name type="synonym">Heterandria affinis</name>
    <dbReference type="NCBI Taxonomy" id="33528"/>
    <lineage>
        <taxon>Eukaryota</taxon>
        <taxon>Metazoa</taxon>
        <taxon>Chordata</taxon>
        <taxon>Craniata</taxon>
        <taxon>Vertebrata</taxon>
        <taxon>Euteleostomi</taxon>
        <taxon>Actinopterygii</taxon>
        <taxon>Neopterygii</taxon>
        <taxon>Teleostei</taxon>
        <taxon>Neoteleostei</taxon>
        <taxon>Acanthomorphata</taxon>
        <taxon>Ovalentaria</taxon>
        <taxon>Atherinomorphae</taxon>
        <taxon>Cyprinodontiformes</taxon>
        <taxon>Poeciliidae</taxon>
        <taxon>Poeciliinae</taxon>
        <taxon>Gambusia</taxon>
    </lineage>
</organism>
<feature type="compositionally biased region" description="Basic residues" evidence="6">
    <location>
        <begin position="312"/>
        <end position="321"/>
    </location>
</feature>
<keyword evidence="10" id="KW-1185">Reference proteome</keyword>
<evidence type="ECO:0000313" key="9">
    <source>
        <dbReference type="EMBL" id="PWA24076.1"/>
    </source>
</evidence>
<evidence type="ECO:0000259" key="7">
    <source>
        <dbReference type="PROSITE" id="PS50089"/>
    </source>
</evidence>
<sequence>MEKGDSPSAAICKLCGNAFKLPEDETDGNLPRILACGHIFCTNCLESIQCEGAIRCPDCEFWATLPEGGVNGLQEESRIIGLIYTAEMNQIKSLRCNVPKVCQKNRSSPRATTISNSDVVKQPADIEKIEKTVDESLVQAAENLAQLENIYETLTADLAEQVKRERTRLEMEITQASNKAMHTIQKWKDTQLNQLKKMETQFPSSQAVVSHVQERIKALEIAMQMAREIRRVPFLEQYCILDKVLETLQTPVDQKAIDLKCITDGTGMSCVFQSEYVNRCLTLSLKMEACGSNAVTKQLVGNHQSDVSIKSSSRKHFKHRNSCSNLPSSKPDKWEPESQRASRASAQGIHLVPQPSPKISLSPHSSFSDLGSPDVIIEEFFDDNPEPVTPTGPEMANNEWRTQKRQKCHLRDKKCKEVTHWVVVTHVVNPSHFYVRYVAEKKESEVLSRKINELCFGEGCQFTLGDIMERGSVIFVKWKDVVWCRATVVEVFQKSCIKAVKACPVTQLASLRVFFPDYGFTKSITIQFEEAAAESLLKAVNNHLRKVAESVNIELNNFTPQAIRCSLKDLVPYNLTEGWSEEAKAEFCCVVGSAAVEMRPLGQDRDSLLVDLRKAPMEQSTDVPISVREYLVFIEVARFYSPVTLGRKPLMYYPPVYPEASTELDAVVSHVNNVSDFYIQLVDNMESLLLSAKLQDYYNALKDDEFRVYCPVIGQACVARFEDKLWYRAQVISHPGGRKVEVRYVDFGNKQVLSVSDLRKIKDEFFALPAMTERVGVKPPPKDSSALLTNNWSLSWQKVLTVGFLLETFLFLYQILISDKFSSLILRKVPKTEPLPLGVFVGGVNQPKTSIAELLVKENLVCFKESKQSTKSKKPSRPDSTVWDPPLELGAATAKAEASGDVTIEEQIDEPVELQLQLKLPDQRKDLQVMVTHVNSPSSFYVRLTNSDPQLKRICELVKQECASMEPQDVVWKADMYCAANINGVWERGRICSDVTSNNTAEVRRCDHGNKVKIHVSNLYPLPSSLIGSLAIECTVNDIRPTGGRSTWTDTACDLISYYLTGASALMTIKEETDEHPLPVTLSCSNRMGDYISIADFLVDEGLAFRERKPKAAAVQKPKETDTQTPATDPESCEKEKRASPPSVSPFLSTQSASIPPKPFPRSIITAEKVKTSMYNPPELPCHGHILINVSAIGDDGVIYARTQSAECQLEQLKEGIQKSIKTLPRQKPYTWKSVQGCAVIGPDMLWYRGQVLELLGGHVKVQYVDYGLVENIPVVHVYPMLLCVEVPQLCIPCQLFGISPVGGKWQRDGVALMREVLLNRSVGMQVVALPAEPRGALTVEIFLDGISLSRILCHNEHASMDGALSTEKSLVVTPPASLLDVWDISTESLKAPEEPVLGFFVSPNLPLEGEHFEVRVTHLWTPNELFLWPLKDTAGSEMMDDSLDEALTKINANITSMPRLTSFPYGGPCLAEYSDGKYYRARLIKFTSIEPLLILVQHVDFGSDDCLPTSKLRQMPPELLLFPTRAIKVKVAGFKAPSVERRGDVLPYCPAWSVKAVMEMTDLLHSNITATVVSREPELKVQLYNEDRELVHLPLKVTLAESPSAETSFLVPLGKTMTRSPPARTFST</sequence>
<feature type="coiled-coil region" evidence="5">
    <location>
        <begin position="137"/>
        <end position="179"/>
    </location>
</feature>
<keyword evidence="2 4" id="KW-0863">Zinc-finger</keyword>
<dbReference type="InterPro" id="IPR035437">
    <property type="entry name" value="SNase_OB-fold_sf"/>
</dbReference>
<name>A0A315VM43_GAMAF</name>
<keyword evidence="3" id="KW-0862">Zinc</keyword>